<dbReference type="AlphaFoldDB" id="A0A221ST79"/>
<dbReference type="Pfam" id="PF01636">
    <property type="entry name" value="APH"/>
    <property type="match status" value="1"/>
</dbReference>
<evidence type="ECO:0000313" key="3">
    <source>
        <dbReference type="Proteomes" id="UP000259030"/>
    </source>
</evidence>
<keyword evidence="3" id="KW-1185">Reference proteome</keyword>
<dbReference type="InterPro" id="IPR011009">
    <property type="entry name" value="Kinase-like_dom_sf"/>
</dbReference>
<name>A0A221ST79_9DEIO</name>
<protein>
    <recommendedName>
        <fullName evidence="1">Aminoglycoside phosphotransferase domain-containing protein</fullName>
    </recommendedName>
</protein>
<reference evidence="2 3" key="1">
    <citation type="submission" date="2017-05" db="EMBL/GenBank/DDBJ databases">
        <title>The complete genome sequence of Deinococcus ficus isolated from the rhizosphere of the Ficus religiosa L. in Taiwan.</title>
        <authorList>
            <person name="Wu K.-M."/>
            <person name="Liao T.-L."/>
            <person name="Liu Y.-M."/>
            <person name="Young C.-C."/>
            <person name="Tsai S.-F."/>
        </authorList>
    </citation>
    <scope>NUCLEOTIDE SEQUENCE [LARGE SCALE GENOMIC DNA]</scope>
    <source>
        <strain evidence="2 3">CC-FR2-10</strain>
    </source>
</reference>
<dbReference type="RefSeq" id="WP_027463540.1">
    <property type="nucleotide sequence ID" value="NZ_CP021081.1"/>
</dbReference>
<dbReference type="InterPro" id="IPR002575">
    <property type="entry name" value="Aminoglycoside_PTrfase"/>
</dbReference>
<accession>A0A221ST79</accession>
<sequence length="286" mass="31807">MTGAPPPDVLERLNIRAGEALGGRVNRHWRVTCDGAPLVLRRWGAGRADVEYERALRAQVAALGWPAARDVSEVVEGEGALWSLAEWRPGRPRGRSPAEARARGRLMADFHEATRSLPLGPRPGWRDTPDILADPALDRAFGQAAPDEARLLLWHLHRARALLAQVDTAGLPQQPVHGDFTPWNLLYRGGRLSGVLDFELGRPACRVAEFALAWRGEHDEVLRGYAEVSPLSEAEWALITPVWWALLLEGAFRDLRAGRQDGGWTARMLRRRSALLPVDRYTGSRQ</sequence>
<evidence type="ECO:0000259" key="1">
    <source>
        <dbReference type="Pfam" id="PF01636"/>
    </source>
</evidence>
<dbReference type="EMBL" id="CP021081">
    <property type="protein sequence ID" value="ASN79836.1"/>
    <property type="molecule type" value="Genomic_DNA"/>
</dbReference>
<dbReference type="Gene3D" id="3.90.1200.10">
    <property type="match status" value="1"/>
</dbReference>
<proteinExistence type="predicted"/>
<gene>
    <name evidence="2" type="ORF">DFI_01385</name>
</gene>
<dbReference type="KEGG" id="dfc:DFI_01385"/>
<dbReference type="Proteomes" id="UP000259030">
    <property type="component" value="Chromosome"/>
</dbReference>
<dbReference type="SUPFAM" id="SSF56112">
    <property type="entry name" value="Protein kinase-like (PK-like)"/>
    <property type="match status" value="1"/>
</dbReference>
<organism evidence="2 3">
    <name type="scientific">Deinococcus ficus</name>
    <dbReference type="NCBI Taxonomy" id="317577"/>
    <lineage>
        <taxon>Bacteria</taxon>
        <taxon>Thermotogati</taxon>
        <taxon>Deinococcota</taxon>
        <taxon>Deinococci</taxon>
        <taxon>Deinococcales</taxon>
        <taxon>Deinococcaceae</taxon>
        <taxon>Deinococcus</taxon>
    </lineage>
</organism>
<feature type="domain" description="Aminoglycoside phosphotransferase" evidence="1">
    <location>
        <begin position="22"/>
        <end position="220"/>
    </location>
</feature>
<dbReference type="STRING" id="317577.GCA_000419625_00871"/>
<evidence type="ECO:0000313" key="2">
    <source>
        <dbReference type="EMBL" id="ASN79836.1"/>
    </source>
</evidence>